<protein>
    <recommendedName>
        <fullName evidence="3">Nucleotidyltransferase domain-containing protein</fullName>
    </recommendedName>
</protein>
<evidence type="ECO:0000313" key="1">
    <source>
        <dbReference type="EMBL" id="MBB3980727.1"/>
    </source>
</evidence>
<accession>A0A7W6DHI8</accession>
<organism evidence="1 2">
    <name type="scientific">Sphingobium fontiphilum</name>
    <dbReference type="NCBI Taxonomy" id="944425"/>
    <lineage>
        <taxon>Bacteria</taxon>
        <taxon>Pseudomonadati</taxon>
        <taxon>Pseudomonadota</taxon>
        <taxon>Alphaproteobacteria</taxon>
        <taxon>Sphingomonadales</taxon>
        <taxon>Sphingomonadaceae</taxon>
        <taxon>Sphingobium</taxon>
    </lineage>
</organism>
<gene>
    <name evidence="1" type="ORF">GGR44_000358</name>
</gene>
<evidence type="ECO:0000313" key="2">
    <source>
        <dbReference type="Proteomes" id="UP000552757"/>
    </source>
</evidence>
<evidence type="ECO:0008006" key="3">
    <source>
        <dbReference type="Google" id="ProtNLM"/>
    </source>
</evidence>
<dbReference type="Proteomes" id="UP000552757">
    <property type="component" value="Unassembled WGS sequence"/>
</dbReference>
<proteinExistence type="predicted"/>
<comment type="caution">
    <text evidence="1">The sequence shown here is derived from an EMBL/GenBank/DDBJ whole genome shotgun (WGS) entry which is preliminary data.</text>
</comment>
<dbReference type="InterPro" id="IPR043519">
    <property type="entry name" value="NT_sf"/>
</dbReference>
<sequence length="264" mass="29151">MSVSIPPVHAAFIDTICAAIAADDRFIALLAGGSFIHGGMDSHSDLDLVLVARDDALADVMASRTAFARSLGPVMSAFTGEHVGEPRLLICLYGPPLLHVDLKFVGTDDLDRRIERPAILFAREESRIAERLDRVAIAWPDHDAQWFEDRIWVWLHYAATKVARGELYEALGMLGWLREHVIGPMLYRRAGQPQRGVRRIEQAGVDPDGLLAATLAGHDAAEIRTALLAVVDIYLSLREDHLPAMPSTNMPMVLLAWMENMGRS</sequence>
<dbReference type="Gene3D" id="3.30.460.10">
    <property type="entry name" value="Beta Polymerase, domain 2"/>
    <property type="match status" value="1"/>
</dbReference>
<dbReference type="SUPFAM" id="SSF81301">
    <property type="entry name" value="Nucleotidyltransferase"/>
    <property type="match status" value="1"/>
</dbReference>
<keyword evidence="2" id="KW-1185">Reference proteome</keyword>
<dbReference type="RefSeq" id="WP_183953718.1">
    <property type="nucleotide sequence ID" value="NZ_JACIEB010000001.1"/>
</dbReference>
<dbReference type="AlphaFoldDB" id="A0A7W6DHI8"/>
<name>A0A7W6DHI8_9SPHN</name>
<reference evidence="1 2" key="1">
    <citation type="submission" date="2020-08" db="EMBL/GenBank/DDBJ databases">
        <title>Genomic Encyclopedia of Type Strains, Phase IV (KMG-IV): sequencing the most valuable type-strain genomes for metagenomic binning, comparative biology and taxonomic classification.</title>
        <authorList>
            <person name="Goeker M."/>
        </authorList>
    </citation>
    <scope>NUCLEOTIDE SEQUENCE [LARGE SCALE GENOMIC DNA]</scope>
    <source>
        <strain evidence="1 2">DSM 29348</strain>
    </source>
</reference>
<dbReference type="EMBL" id="JACIEB010000001">
    <property type="protein sequence ID" value="MBB3980727.1"/>
    <property type="molecule type" value="Genomic_DNA"/>
</dbReference>